<sequence length="426" mass="47991">MPSQPTPTRWSLVGLVGRLFSRFMAPFGNTHARSEPLGSPYAVCHCLKLPHAQSILLEMFGSMVQEKDLKCIIRAIALCKRTDGFQHETLIAIISLPGQPDALVFLERAGSWYDWSLQTYLHSSAEVSTYSLPLGDPSQPQTSHHERMAKDIITLLPKSSLYWRYPKSHDRSNLPFHELPHIIKKSSTSSPSPDTLVDEVEQTESARVTGEGMARPQGEPLQSFKGSRRQRDVSEDQPSANSEADHAFIYAIVFPEGDSNPPTVLDLAIASRVVSEHRPDYSLMRNNCYFFAAAICKTMERQFGGKKIWNQDFHESQPPPRDVDDPPNSANLKAGGLRPLQILRDDRVRFTTMVDALVTRFEEERKTHPVMASRETREELRREVTTNNKLQAELREKDAALKAKDAELQQLRQQLASSASASTSYH</sequence>
<evidence type="ECO:0000313" key="4">
    <source>
        <dbReference type="Proteomes" id="UP001465976"/>
    </source>
</evidence>
<feature type="compositionally biased region" description="Low complexity" evidence="2">
    <location>
        <begin position="185"/>
        <end position="195"/>
    </location>
</feature>
<feature type="coiled-coil region" evidence="1">
    <location>
        <begin position="373"/>
        <end position="421"/>
    </location>
</feature>
<evidence type="ECO:0008006" key="5">
    <source>
        <dbReference type="Google" id="ProtNLM"/>
    </source>
</evidence>
<protein>
    <recommendedName>
        <fullName evidence="5">PPPDE domain-containing protein</fullName>
    </recommendedName>
</protein>
<keyword evidence="4" id="KW-1185">Reference proteome</keyword>
<comment type="caution">
    <text evidence="3">The sequence shown here is derived from an EMBL/GenBank/DDBJ whole genome shotgun (WGS) entry which is preliminary data.</text>
</comment>
<organism evidence="3 4">
    <name type="scientific">Marasmius crinis-equi</name>
    <dbReference type="NCBI Taxonomy" id="585013"/>
    <lineage>
        <taxon>Eukaryota</taxon>
        <taxon>Fungi</taxon>
        <taxon>Dikarya</taxon>
        <taxon>Basidiomycota</taxon>
        <taxon>Agaricomycotina</taxon>
        <taxon>Agaricomycetes</taxon>
        <taxon>Agaricomycetidae</taxon>
        <taxon>Agaricales</taxon>
        <taxon>Marasmiineae</taxon>
        <taxon>Marasmiaceae</taxon>
        <taxon>Marasmius</taxon>
    </lineage>
</organism>
<evidence type="ECO:0000256" key="2">
    <source>
        <dbReference type="SAM" id="MobiDB-lite"/>
    </source>
</evidence>
<gene>
    <name evidence="3" type="ORF">V5O48_010979</name>
</gene>
<dbReference type="EMBL" id="JBAHYK010000844">
    <property type="protein sequence ID" value="KAL0570981.1"/>
    <property type="molecule type" value="Genomic_DNA"/>
</dbReference>
<proteinExistence type="predicted"/>
<evidence type="ECO:0000256" key="1">
    <source>
        <dbReference type="SAM" id="Coils"/>
    </source>
</evidence>
<feature type="region of interest" description="Disordered" evidence="2">
    <location>
        <begin position="184"/>
        <end position="241"/>
    </location>
</feature>
<reference evidence="3 4" key="1">
    <citation type="submission" date="2024-02" db="EMBL/GenBank/DDBJ databases">
        <title>A draft genome for the cacao thread blight pathogen Marasmius crinis-equi.</title>
        <authorList>
            <person name="Cohen S.P."/>
            <person name="Baruah I.K."/>
            <person name="Amoako-Attah I."/>
            <person name="Bukari Y."/>
            <person name="Meinhardt L.W."/>
            <person name="Bailey B.A."/>
        </authorList>
    </citation>
    <scope>NUCLEOTIDE SEQUENCE [LARGE SCALE GENOMIC DNA]</scope>
    <source>
        <strain evidence="3 4">GH-76</strain>
    </source>
</reference>
<keyword evidence="1" id="KW-0175">Coiled coil</keyword>
<evidence type="ECO:0000313" key="3">
    <source>
        <dbReference type="EMBL" id="KAL0570981.1"/>
    </source>
</evidence>
<feature type="region of interest" description="Disordered" evidence="2">
    <location>
        <begin position="310"/>
        <end position="334"/>
    </location>
</feature>
<accession>A0ABR3F6V8</accession>
<dbReference type="Proteomes" id="UP001465976">
    <property type="component" value="Unassembled WGS sequence"/>
</dbReference>
<name>A0ABR3F6V8_9AGAR</name>